<name>A0ABV3ZIJ0_9BACT</name>
<dbReference type="RefSeq" id="WP_369331119.1">
    <property type="nucleotide sequence ID" value="NZ_JAULBC010000007.1"/>
</dbReference>
<comment type="caution">
    <text evidence="1">The sequence shown here is derived from an EMBL/GenBank/DDBJ whole genome shotgun (WGS) entry which is preliminary data.</text>
</comment>
<keyword evidence="2" id="KW-1185">Reference proteome</keyword>
<evidence type="ECO:0000313" key="2">
    <source>
        <dbReference type="Proteomes" id="UP001560573"/>
    </source>
</evidence>
<organism evidence="1 2">
    <name type="scientific">Danxiaibacter flavus</name>
    <dbReference type="NCBI Taxonomy" id="3049108"/>
    <lineage>
        <taxon>Bacteria</taxon>
        <taxon>Pseudomonadati</taxon>
        <taxon>Bacteroidota</taxon>
        <taxon>Chitinophagia</taxon>
        <taxon>Chitinophagales</taxon>
        <taxon>Chitinophagaceae</taxon>
        <taxon>Danxiaibacter</taxon>
    </lineage>
</organism>
<dbReference type="Proteomes" id="UP001560573">
    <property type="component" value="Unassembled WGS sequence"/>
</dbReference>
<accession>A0ABV3ZIJ0</accession>
<dbReference type="EMBL" id="JAULBC010000007">
    <property type="protein sequence ID" value="MEX6689711.1"/>
    <property type="molecule type" value="Genomic_DNA"/>
</dbReference>
<protein>
    <submittedName>
        <fullName evidence="1">DinB family protein</fullName>
    </submittedName>
</protein>
<proteinExistence type="predicted"/>
<sequence>MLTTLKHCLWKNFAASIDMLKNAIEMCPDELWYNNKKFFYNAYHCAVFTDYYLTIPPVNFFPPPGYTLTEPDKIPADAVDDVVPNKLYSRAELIDYVQYAREKCRSVISNLTEEKLNESWIASTETTDLSLSGMDALKYSILEILFYNLRHVQHHAAQLNFMLRQAINAAPDYVSQAEDDL</sequence>
<dbReference type="SUPFAM" id="SSF109854">
    <property type="entry name" value="DinB/YfiT-like putative metalloenzymes"/>
    <property type="match status" value="1"/>
</dbReference>
<reference evidence="1 2" key="1">
    <citation type="submission" date="2023-07" db="EMBL/GenBank/DDBJ databases">
        <authorList>
            <person name="Lian W.-H."/>
        </authorList>
    </citation>
    <scope>NUCLEOTIDE SEQUENCE [LARGE SCALE GENOMIC DNA]</scope>
    <source>
        <strain evidence="1 2">SYSU DXS3180</strain>
    </source>
</reference>
<dbReference type="Gene3D" id="1.20.120.450">
    <property type="entry name" value="dinb family like domain"/>
    <property type="match status" value="1"/>
</dbReference>
<gene>
    <name evidence="1" type="ORF">QTN47_19555</name>
</gene>
<evidence type="ECO:0000313" key="1">
    <source>
        <dbReference type="EMBL" id="MEX6689711.1"/>
    </source>
</evidence>
<dbReference type="InterPro" id="IPR034660">
    <property type="entry name" value="DinB/YfiT-like"/>
</dbReference>